<proteinExistence type="predicted"/>
<name>A0A225UF58_9STRA</name>
<dbReference type="Proteomes" id="UP000198211">
    <property type="component" value="Unassembled WGS sequence"/>
</dbReference>
<reference evidence="3" key="1">
    <citation type="submission" date="2017-03" db="EMBL/GenBank/DDBJ databases">
        <title>Phytopthora megakarya and P. palmivora, two closely related causual agents of cacao black pod achieved similar genome size and gene model numbers by different mechanisms.</title>
        <authorList>
            <person name="Ali S."/>
            <person name="Shao J."/>
            <person name="Larry D.J."/>
            <person name="Kronmiller B."/>
            <person name="Shen D."/>
            <person name="Strem M.D."/>
            <person name="Melnick R.L."/>
            <person name="Guiltinan M.J."/>
            <person name="Tyler B.M."/>
            <person name="Meinhardt L.W."/>
            <person name="Bailey B.A."/>
        </authorList>
    </citation>
    <scope>NUCLEOTIDE SEQUENCE [LARGE SCALE GENOMIC DNA]</scope>
    <source>
        <strain evidence="3">zdho120</strain>
    </source>
</reference>
<dbReference type="AlphaFoldDB" id="A0A225UF58"/>
<protein>
    <submittedName>
        <fullName evidence="2">Uncharacterized protein</fullName>
    </submittedName>
</protein>
<feature type="compositionally biased region" description="Basic and acidic residues" evidence="1">
    <location>
        <begin position="1"/>
        <end position="12"/>
    </location>
</feature>
<evidence type="ECO:0000313" key="2">
    <source>
        <dbReference type="EMBL" id="OWY91226.1"/>
    </source>
</evidence>
<organism evidence="2 3">
    <name type="scientific">Phytophthora megakarya</name>
    <dbReference type="NCBI Taxonomy" id="4795"/>
    <lineage>
        <taxon>Eukaryota</taxon>
        <taxon>Sar</taxon>
        <taxon>Stramenopiles</taxon>
        <taxon>Oomycota</taxon>
        <taxon>Peronosporomycetes</taxon>
        <taxon>Peronosporales</taxon>
        <taxon>Peronosporaceae</taxon>
        <taxon>Phytophthora</taxon>
    </lineage>
</organism>
<feature type="region of interest" description="Disordered" evidence="1">
    <location>
        <begin position="1"/>
        <end position="27"/>
    </location>
</feature>
<comment type="caution">
    <text evidence="2">The sequence shown here is derived from an EMBL/GenBank/DDBJ whole genome shotgun (WGS) entry which is preliminary data.</text>
</comment>
<sequence>MLAGGHPHDRWVMKSTPNGPMVPRDNPASSAAITQILEMLSKVPTFLETNSIPRGCLLCRLFSALLWYWPHLRSASNDDGRYSAWVTDAISQMWLQKQVWMLYNSRSEN</sequence>
<accession>A0A225UF58</accession>
<evidence type="ECO:0000313" key="3">
    <source>
        <dbReference type="Proteomes" id="UP000198211"/>
    </source>
</evidence>
<dbReference type="EMBL" id="NBNE01020748">
    <property type="protein sequence ID" value="OWY91226.1"/>
    <property type="molecule type" value="Genomic_DNA"/>
</dbReference>
<evidence type="ECO:0000256" key="1">
    <source>
        <dbReference type="SAM" id="MobiDB-lite"/>
    </source>
</evidence>
<gene>
    <name evidence="2" type="ORF">PHMEG_00040284</name>
</gene>
<keyword evidence="3" id="KW-1185">Reference proteome</keyword>